<organism evidence="2 3">
    <name type="scientific">Vespula pensylvanica</name>
    <name type="common">Western yellow jacket</name>
    <name type="synonym">Wasp</name>
    <dbReference type="NCBI Taxonomy" id="30213"/>
    <lineage>
        <taxon>Eukaryota</taxon>
        <taxon>Metazoa</taxon>
        <taxon>Ecdysozoa</taxon>
        <taxon>Arthropoda</taxon>
        <taxon>Hexapoda</taxon>
        <taxon>Insecta</taxon>
        <taxon>Pterygota</taxon>
        <taxon>Neoptera</taxon>
        <taxon>Endopterygota</taxon>
        <taxon>Hymenoptera</taxon>
        <taxon>Apocrita</taxon>
        <taxon>Aculeata</taxon>
        <taxon>Vespoidea</taxon>
        <taxon>Vespidae</taxon>
        <taxon>Vespinae</taxon>
        <taxon>Vespula</taxon>
    </lineage>
</organism>
<dbReference type="PANTHER" id="PTHR11731:SF192">
    <property type="entry name" value="IP17501P"/>
    <property type="match status" value="1"/>
</dbReference>
<gene>
    <name evidence="2" type="ORF">H0235_009948</name>
</gene>
<dbReference type="GO" id="GO:0006508">
    <property type="term" value="P:proteolysis"/>
    <property type="evidence" value="ECO:0007669"/>
    <property type="project" value="InterPro"/>
</dbReference>
<dbReference type="Gene3D" id="2.140.10.30">
    <property type="entry name" value="Dipeptidylpeptidase IV, N-terminal domain"/>
    <property type="match status" value="1"/>
</dbReference>
<feature type="domain" description="Dipeptidylpeptidase IV N-terminal" evidence="1">
    <location>
        <begin position="86"/>
        <end position="304"/>
    </location>
</feature>
<dbReference type="InterPro" id="IPR050278">
    <property type="entry name" value="Serine_Prot_S9B/DPPIV"/>
</dbReference>
<dbReference type="AlphaFoldDB" id="A0A834NZJ6"/>
<keyword evidence="3" id="KW-1185">Reference proteome</keyword>
<dbReference type="EMBL" id="JACSDY010000008">
    <property type="protein sequence ID" value="KAF7422112.1"/>
    <property type="molecule type" value="Genomic_DNA"/>
</dbReference>
<evidence type="ECO:0000313" key="3">
    <source>
        <dbReference type="Proteomes" id="UP000600918"/>
    </source>
</evidence>
<reference evidence="2" key="1">
    <citation type="journal article" date="2020" name="G3 (Bethesda)">
        <title>High-Quality Assemblies for Three Invasive Social Wasps from the &lt;i&gt;Vespula&lt;/i&gt; Genus.</title>
        <authorList>
            <person name="Harrop T.W.R."/>
            <person name="Guhlin J."/>
            <person name="McLaughlin G.M."/>
            <person name="Permina E."/>
            <person name="Stockwell P."/>
            <person name="Gilligan J."/>
            <person name="Le Lec M.F."/>
            <person name="Gruber M.A.M."/>
            <person name="Quinn O."/>
            <person name="Lovegrove M."/>
            <person name="Duncan E.J."/>
            <person name="Remnant E.J."/>
            <person name="Van Eeckhoven J."/>
            <person name="Graham B."/>
            <person name="Knapp R.A."/>
            <person name="Langford K.W."/>
            <person name="Kronenberg Z."/>
            <person name="Press M.O."/>
            <person name="Eacker S.M."/>
            <person name="Wilson-Rankin E.E."/>
            <person name="Purcell J."/>
            <person name="Lester P.J."/>
            <person name="Dearden P.K."/>
        </authorList>
    </citation>
    <scope>NUCLEOTIDE SEQUENCE</scope>
    <source>
        <strain evidence="2">Volc-1</strain>
    </source>
</reference>
<dbReference type="PANTHER" id="PTHR11731">
    <property type="entry name" value="PROTEASE FAMILY S9B,C DIPEPTIDYL-PEPTIDASE IV-RELATED"/>
    <property type="match status" value="1"/>
</dbReference>
<dbReference type="SUPFAM" id="SSF82171">
    <property type="entry name" value="DPP6 N-terminal domain-like"/>
    <property type="match status" value="1"/>
</dbReference>
<dbReference type="GO" id="GO:0008239">
    <property type="term" value="F:dipeptidyl-peptidase activity"/>
    <property type="evidence" value="ECO:0007669"/>
    <property type="project" value="TreeGrafter"/>
</dbReference>
<evidence type="ECO:0000259" key="1">
    <source>
        <dbReference type="Pfam" id="PF00930"/>
    </source>
</evidence>
<dbReference type="InterPro" id="IPR002469">
    <property type="entry name" value="Peptidase_S9B_N"/>
</dbReference>
<sequence>MEKLSGIPVMVNSTVGNNAKVDTNNSASPQTCDPYLAKCFSVVYPCCMTQASHIQCQSNITKNLQLVQRLSLDNPGTSQVAGRTTSKEVFSSNKALWFSPNGSKLAFGYFNDTLTPVMNIPFYGYPGSLTFQYTSAIPIHYPKSGTKNPSVKLFYVDLEEVVRGNTRLIEITHPSELSSVERILSAVSFPTDNHVYATWMNRVQNMAYFRLCDVGSHVPNCTTSLTYIEKHGWVEQFEAPLFSKDGTSFLLILPRKQKDGTDWRHLVLIKNATSGDPITISLTSGYFVVTEIVAWDQENSYVLYRPDSYWLNSHGIGN</sequence>
<dbReference type="Proteomes" id="UP000600918">
    <property type="component" value="Unassembled WGS sequence"/>
</dbReference>
<evidence type="ECO:0000313" key="2">
    <source>
        <dbReference type="EMBL" id="KAF7422112.1"/>
    </source>
</evidence>
<dbReference type="GO" id="GO:0005886">
    <property type="term" value="C:plasma membrane"/>
    <property type="evidence" value="ECO:0007669"/>
    <property type="project" value="TreeGrafter"/>
</dbReference>
<name>A0A834NZJ6_VESPE</name>
<accession>A0A834NZJ6</accession>
<comment type="caution">
    <text evidence="2">The sequence shown here is derived from an EMBL/GenBank/DDBJ whole genome shotgun (WGS) entry which is preliminary data.</text>
</comment>
<proteinExistence type="predicted"/>
<protein>
    <recommendedName>
        <fullName evidence="1">Dipeptidylpeptidase IV N-terminal domain-containing protein</fullName>
    </recommendedName>
</protein>
<dbReference type="Pfam" id="PF00930">
    <property type="entry name" value="DPPIV_N"/>
    <property type="match status" value="1"/>
</dbReference>